<feature type="binding site" evidence="12">
    <location>
        <begin position="312"/>
        <end position="316"/>
    </location>
    <ligand>
        <name>FMN</name>
        <dbReference type="ChEBI" id="CHEBI:58210"/>
    </ligand>
</feature>
<dbReference type="UniPathway" id="UPA00053">
    <property type="reaction ID" value="UER00090"/>
</dbReference>
<evidence type="ECO:0000256" key="4">
    <source>
        <dbReference type="ARBA" id="ARBA00013036"/>
    </source>
</evidence>
<keyword evidence="6 12" id="KW-0285">Flavoprotein</keyword>
<dbReference type="GO" id="GO:0010181">
    <property type="term" value="F:FMN binding"/>
    <property type="evidence" value="ECO:0007669"/>
    <property type="project" value="TreeGrafter"/>
</dbReference>
<dbReference type="AlphaFoldDB" id="A0A269YBV4"/>
<evidence type="ECO:0000256" key="7">
    <source>
        <dbReference type="ARBA" id="ARBA00022643"/>
    </source>
</evidence>
<keyword evidence="9 12" id="KW-0521">NADP</keyword>
<dbReference type="GO" id="GO:0004107">
    <property type="term" value="F:chorismate synthase activity"/>
    <property type="evidence" value="ECO:0007669"/>
    <property type="project" value="UniProtKB-UniRule"/>
</dbReference>
<dbReference type="HAMAP" id="MF_00300">
    <property type="entry name" value="Chorismate_synth"/>
    <property type="match status" value="1"/>
</dbReference>
<comment type="function">
    <text evidence="12">Catalyzes the anti-1,4-elimination of the C-3 phosphate and the C-6 proR hydrogen from 5-enolpyruvylshikimate-3-phosphate (EPSP) to yield chorismate, which is the branch point compound that serves as the starting substrate for the three terminal pathways of aromatic amino acid biosynthesis. This reaction introduces a second double bond into the aromatic ring system.</text>
</comment>
<proteinExistence type="inferred from homology"/>
<dbReference type="GO" id="GO:0009423">
    <property type="term" value="P:chorismate biosynthetic process"/>
    <property type="evidence" value="ECO:0007669"/>
    <property type="project" value="UniProtKB-UniRule"/>
</dbReference>
<evidence type="ECO:0000256" key="5">
    <source>
        <dbReference type="ARBA" id="ARBA00022605"/>
    </source>
</evidence>
<evidence type="ECO:0000256" key="8">
    <source>
        <dbReference type="ARBA" id="ARBA00022827"/>
    </source>
</evidence>
<keyword evidence="7 12" id="KW-0288">FMN</keyword>
<comment type="catalytic activity">
    <reaction evidence="12 13">
        <text>5-O-(1-carboxyvinyl)-3-phosphoshikimate = chorismate + phosphate</text>
        <dbReference type="Rhea" id="RHEA:21020"/>
        <dbReference type="ChEBI" id="CHEBI:29748"/>
        <dbReference type="ChEBI" id="CHEBI:43474"/>
        <dbReference type="ChEBI" id="CHEBI:57701"/>
        <dbReference type="EC" id="4.2.3.5"/>
    </reaction>
</comment>
<comment type="subunit">
    <text evidence="3 12">Homotetramer.</text>
</comment>
<feature type="binding site" evidence="12">
    <location>
        <begin position="131"/>
        <end position="133"/>
    </location>
    <ligand>
        <name>FMN</name>
        <dbReference type="ChEBI" id="CHEBI:58210"/>
    </ligand>
</feature>
<evidence type="ECO:0000256" key="10">
    <source>
        <dbReference type="ARBA" id="ARBA00023141"/>
    </source>
</evidence>
<dbReference type="InterPro" id="IPR000453">
    <property type="entry name" value="Chorismate_synth"/>
</dbReference>
<evidence type="ECO:0000256" key="11">
    <source>
        <dbReference type="ARBA" id="ARBA00023239"/>
    </source>
</evidence>
<evidence type="ECO:0000256" key="3">
    <source>
        <dbReference type="ARBA" id="ARBA00011881"/>
    </source>
</evidence>
<keyword evidence="11 12" id="KW-0456">Lyase</keyword>
<dbReference type="EMBL" id="NCXI01000048">
    <property type="protein sequence ID" value="PAK82998.1"/>
    <property type="molecule type" value="Genomic_DNA"/>
</dbReference>
<dbReference type="PANTHER" id="PTHR21085">
    <property type="entry name" value="CHORISMATE SYNTHASE"/>
    <property type="match status" value="1"/>
</dbReference>
<sequence>MMNYLTAGESHGLQLTGIIEGIPSGLHLDVDAINAQLKKRQGGYGRGNRQKIEHDEVAITGGVRHGMTLGSPIALVVNNRDHAHWSQIMDPVSPQTAENTLRKVERPRPGHADLVGGMKYRHEDLRNVLERSSARETAIRVAIGAVCKQFLQQLGINIVGYVEQIGQISTDENPELDVEKIEAAISQNDLRIIDQSKVSPIHDLIDQTKRDGDTLGGIIRVVATNVPAGLGSYISWDTKLDGKLAAAVMGVNAMKGVEIGDGFKAATSFGSQVMDEIDWKKDQGFFRNSDHLGGFEGGMTNGMPIIVKAAMKPIPTQYKPLQSVDIQTKEVKKANVERSDTTAIVPASIVIESVVAIELAKALTDKFDGDNLQRLQEQLDQYQEELKKF</sequence>
<comment type="similarity">
    <text evidence="2 12 13">Belongs to the chorismate synthase family.</text>
</comment>
<dbReference type="EC" id="4.2.3.5" evidence="4 12"/>
<comment type="caution">
    <text evidence="14">The sequence shown here is derived from an EMBL/GenBank/DDBJ whole genome shotgun (WGS) entry which is preliminary data.</text>
</comment>
<accession>A0A269YBV4</accession>
<dbReference type="FunFam" id="3.60.150.10:FF:000002">
    <property type="entry name" value="Chorismate synthase"/>
    <property type="match status" value="1"/>
</dbReference>
<protein>
    <recommendedName>
        <fullName evidence="4 12">Chorismate synthase</fullName>
        <shortName evidence="12">CS</shortName>
        <ecNumber evidence="4 12">4.2.3.5</ecNumber>
    </recommendedName>
    <alternativeName>
        <fullName evidence="12">5-enolpyruvylshikimate-3-phosphate phospholyase</fullName>
    </alternativeName>
</protein>
<dbReference type="PIRSF" id="PIRSF001456">
    <property type="entry name" value="Chorismate_synth"/>
    <property type="match status" value="1"/>
</dbReference>
<dbReference type="NCBIfam" id="TIGR00033">
    <property type="entry name" value="aroC"/>
    <property type="match status" value="1"/>
</dbReference>
<dbReference type="Gene3D" id="3.60.150.10">
    <property type="entry name" value="Chorismate synthase AroC"/>
    <property type="match status" value="1"/>
</dbReference>
<dbReference type="GO" id="GO:0008652">
    <property type="term" value="P:amino acid biosynthetic process"/>
    <property type="evidence" value="ECO:0007669"/>
    <property type="project" value="UniProtKB-KW"/>
</dbReference>
<feature type="binding site" evidence="12">
    <location>
        <begin position="252"/>
        <end position="253"/>
    </location>
    <ligand>
        <name>FMN</name>
        <dbReference type="ChEBI" id="CHEBI:58210"/>
    </ligand>
</feature>
<evidence type="ECO:0000313" key="15">
    <source>
        <dbReference type="Proteomes" id="UP000216802"/>
    </source>
</evidence>
<dbReference type="GO" id="GO:0009073">
    <property type="term" value="P:aromatic amino acid family biosynthetic process"/>
    <property type="evidence" value="ECO:0007669"/>
    <property type="project" value="UniProtKB-KW"/>
</dbReference>
<keyword evidence="5 12" id="KW-0028">Amino-acid biosynthesis</keyword>
<reference evidence="14 15" key="1">
    <citation type="submission" date="2017-04" db="EMBL/GenBank/DDBJ databases">
        <title>Kefir bacterial isolates.</title>
        <authorList>
            <person name="Kim Y."/>
            <person name="Blasche S."/>
            <person name="Patil K.R."/>
        </authorList>
    </citation>
    <scope>NUCLEOTIDE SEQUENCE [LARGE SCALE GENOMIC DNA]</scope>
    <source>
        <strain evidence="14 15">OG2</strain>
    </source>
</reference>
<feature type="binding site" evidence="12">
    <location>
        <position position="46"/>
    </location>
    <ligand>
        <name>NADP(+)</name>
        <dbReference type="ChEBI" id="CHEBI:58349"/>
    </ligand>
</feature>
<comment type="pathway">
    <text evidence="1 12 13">Metabolic intermediate biosynthesis; chorismate biosynthesis; chorismate from D-erythrose 4-phosphate and phosphoenolpyruvate: step 7/7.</text>
</comment>
<dbReference type="PROSITE" id="PS00787">
    <property type="entry name" value="CHORISMATE_SYNTHASE_1"/>
    <property type="match status" value="1"/>
</dbReference>
<dbReference type="InterPro" id="IPR035904">
    <property type="entry name" value="Chorismate_synth_AroC_sf"/>
</dbReference>
<feature type="binding site" evidence="12">
    <location>
        <position position="297"/>
    </location>
    <ligand>
        <name>FMN</name>
        <dbReference type="ChEBI" id="CHEBI:58210"/>
    </ligand>
</feature>
<evidence type="ECO:0000256" key="9">
    <source>
        <dbReference type="ARBA" id="ARBA00022857"/>
    </source>
</evidence>
<evidence type="ECO:0000256" key="13">
    <source>
        <dbReference type="RuleBase" id="RU000605"/>
    </source>
</evidence>
<evidence type="ECO:0000256" key="1">
    <source>
        <dbReference type="ARBA" id="ARBA00005044"/>
    </source>
</evidence>
<dbReference type="GO" id="GO:0005829">
    <property type="term" value="C:cytosol"/>
    <property type="evidence" value="ECO:0007669"/>
    <property type="project" value="TreeGrafter"/>
</dbReference>
<dbReference type="SUPFAM" id="SSF103263">
    <property type="entry name" value="Chorismate synthase, AroC"/>
    <property type="match status" value="1"/>
</dbReference>
<keyword evidence="10 12" id="KW-0057">Aromatic amino acid biosynthesis</keyword>
<dbReference type="NCBIfam" id="NF003793">
    <property type="entry name" value="PRK05382.1"/>
    <property type="match status" value="1"/>
</dbReference>
<dbReference type="RefSeq" id="WP_095354806.1">
    <property type="nucleotide sequence ID" value="NZ_NCXI01000048.1"/>
</dbReference>
<evidence type="ECO:0000256" key="6">
    <source>
        <dbReference type="ARBA" id="ARBA00022630"/>
    </source>
</evidence>
<evidence type="ECO:0000256" key="12">
    <source>
        <dbReference type="HAMAP-Rule" id="MF_00300"/>
    </source>
</evidence>
<dbReference type="PANTHER" id="PTHR21085:SF0">
    <property type="entry name" value="CHORISMATE SYNTHASE"/>
    <property type="match status" value="1"/>
</dbReference>
<evidence type="ECO:0000313" key="14">
    <source>
        <dbReference type="EMBL" id="PAK82998.1"/>
    </source>
</evidence>
<name>A0A269YBV4_9LACO</name>
<feature type="binding site" evidence="12">
    <location>
        <position position="40"/>
    </location>
    <ligand>
        <name>NADP(+)</name>
        <dbReference type="ChEBI" id="CHEBI:58349"/>
    </ligand>
</feature>
<comment type="cofactor">
    <cofactor evidence="12 13">
        <name>FMNH2</name>
        <dbReference type="ChEBI" id="CHEBI:57618"/>
    </cofactor>
    <text evidence="12 13">Reduced FMN (FMNH(2)).</text>
</comment>
<dbReference type="Proteomes" id="UP000216802">
    <property type="component" value="Unassembled WGS sequence"/>
</dbReference>
<dbReference type="CDD" id="cd07304">
    <property type="entry name" value="Chorismate_synthase"/>
    <property type="match status" value="1"/>
</dbReference>
<organism evidence="14 15">
    <name type="scientific">Lentilactobacillus parakefiri</name>
    <dbReference type="NCBI Taxonomy" id="152332"/>
    <lineage>
        <taxon>Bacteria</taxon>
        <taxon>Bacillati</taxon>
        <taxon>Bacillota</taxon>
        <taxon>Bacilli</taxon>
        <taxon>Lactobacillales</taxon>
        <taxon>Lactobacillaceae</taxon>
        <taxon>Lentilactobacillus</taxon>
    </lineage>
</organism>
<dbReference type="Pfam" id="PF01264">
    <property type="entry name" value="Chorismate_synt"/>
    <property type="match status" value="1"/>
</dbReference>
<keyword evidence="8 12" id="KW-0274">FAD</keyword>
<dbReference type="InterPro" id="IPR020541">
    <property type="entry name" value="Chorismate_synthase_CS"/>
</dbReference>
<gene>
    <name evidence="12" type="primary">aroC</name>
    <name evidence="14" type="ORF">B8W98_07270</name>
</gene>
<evidence type="ECO:0000256" key="2">
    <source>
        <dbReference type="ARBA" id="ARBA00008014"/>
    </source>
</evidence>
<feature type="binding site" evidence="12">
    <location>
        <position position="338"/>
    </location>
    <ligand>
        <name>FMN</name>
        <dbReference type="ChEBI" id="CHEBI:58210"/>
    </ligand>
</feature>
<dbReference type="PROSITE" id="PS00788">
    <property type="entry name" value="CHORISMATE_SYNTHASE_2"/>
    <property type="match status" value="1"/>
</dbReference>